<feature type="compositionally biased region" description="Basic and acidic residues" evidence="8">
    <location>
        <begin position="71"/>
        <end position="94"/>
    </location>
</feature>
<evidence type="ECO:0000256" key="5">
    <source>
        <dbReference type="ARBA" id="ARBA00023054"/>
    </source>
</evidence>
<sequence>MSPQREERRTVSDDDVNSEFHHKRKRIRRKRGGWRVRPGSAMSPEDIDETSPKRKCERQGMAPSNTTQFLLDDREARAKAEAENDMKSGDTAERHRIRSFSVGSEKLNGSYLSEQGSYSGDDEIDREFEEEYLVVKRERIQKMSKTELEQELLERDRDTESLHDQVLKMDTENRQLKELLQKSGIPYDIDSQTVTSSTTPTFNTSPRVAAK</sequence>
<dbReference type="GO" id="GO:0005654">
    <property type="term" value="C:nucleoplasm"/>
    <property type="evidence" value="ECO:0007669"/>
    <property type="project" value="TreeGrafter"/>
</dbReference>
<evidence type="ECO:0000313" key="10">
    <source>
        <dbReference type="Proteomes" id="UP000494206"/>
    </source>
</evidence>
<evidence type="ECO:0000256" key="1">
    <source>
        <dbReference type="ARBA" id="ARBA00004123"/>
    </source>
</evidence>
<dbReference type="GO" id="GO:0004861">
    <property type="term" value="F:cyclin-dependent protein serine/threonine kinase inhibitor activity"/>
    <property type="evidence" value="ECO:0007669"/>
    <property type="project" value="InterPro"/>
</dbReference>
<keyword evidence="6" id="KW-0804">Transcription</keyword>
<evidence type="ECO:0000256" key="3">
    <source>
        <dbReference type="ARBA" id="ARBA00022491"/>
    </source>
</evidence>
<dbReference type="GO" id="GO:0097322">
    <property type="term" value="F:7SK snRNA binding"/>
    <property type="evidence" value="ECO:0007669"/>
    <property type="project" value="TreeGrafter"/>
</dbReference>
<dbReference type="Pfam" id="PF15313">
    <property type="entry name" value="HEXIM"/>
    <property type="match status" value="1"/>
</dbReference>
<name>A0A8S1EMZ8_9PELO</name>
<dbReference type="PRINTS" id="PR02094">
    <property type="entry name" value="HEXIMFAMILY"/>
</dbReference>
<evidence type="ECO:0000256" key="8">
    <source>
        <dbReference type="SAM" id="MobiDB-lite"/>
    </source>
</evidence>
<dbReference type="OrthoDB" id="10058500at2759"/>
<dbReference type="InterPro" id="IPR024872">
    <property type="entry name" value="HEXIM"/>
</dbReference>
<comment type="subcellular location">
    <subcellularLocation>
        <location evidence="1">Nucleus</location>
    </subcellularLocation>
</comment>
<reference evidence="9 10" key="1">
    <citation type="submission" date="2020-04" db="EMBL/GenBank/DDBJ databases">
        <authorList>
            <person name="Laetsch R D."/>
            <person name="Stevens L."/>
            <person name="Kumar S."/>
            <person name="Blaxter L. M."/>
        </authorList>
    </citation>
    <scope>NUCLEOTIDE SEQUENCE [LARGE SCALE GENOMIC DNA]</scope>
</reference>
<feature type="compositionally biased region" description="Basic residues" evidence="8">
    <location>
        <begin position="21"/>
        <end position="34"/>
    </location>
</feature>
<protein>
    <submittedName>
        <fullName evidence="9">Uncharacterized protein</fullName>
    </submittedName>
</protein>
<comment type="similarity">
    <text evidence="2">Belongs to the HEXIM family.</text>
</comment>
<evidence type="ECO:0000256" key="6">
    <source>
        <dbReference type="ARBA" id="ARBA00023163"/>
    </source>
</evidence>
<dbReference type="Proteomes" id="UP000494206">
    <property type="component" value="Unassembled WGS sequence"/>
</dbReference>
<organism evidence="9 10">
    <name type="scientific">Caenorhabditis bovis</name>
    <dbReference type="NCBI Taxonomy" id="2654633"/>
    <lineage>
        <taxon>Eukaryota</taxon>
        <taxon>Metazoa</taxon>
        <taxon>Ecdysozoa</taxon>
        <taxon>Nematoda</taxon>
        <taxon>Chromadorea</taxon>
        <taxon>Rhabditida</taxon>
        <taxon>Rhabditina</taxon>
        <taxon>Rhabditomorpha</taxon>
        <taxon>Rhabditoidea</taxon>
        <taxon>Rhabditidae</taxon>
        <taxon>Peloderinae</taxon>
        <taxon>Caenorhabditis</taxon>
    </lineage>
</organism>
<dbReference type="GO" id="GO:0005737">
    <property type="term" value="C:cytoplasm"/>
    <property type="evidence" value="ECO:0007669"/>
    <property type="project" value="InterPro"/>
</dbReference>
<keyword evidence="10" id="KW-1185">Reference proteome</keyword>
<proteinExistence type="inferred from homology"/>
<keyword evidence="7" id="KW-0539">Nucleus</keyword>
<keyword evidence="5" id="KW-0175">Coiled coil</keyword>
<dbReference type="EMBL" id="CADEPM010000003">
    <property type="protein sequence ID" value="CAB3402454.1"/>
    <property type="molecule type" value="Genomic_DNA"/>
</dbReference>
<dbReference type="AlphaFoldDB" id="A0A8S1EMZ8"/>
<feature type="compositionally biased region" description="Basic and acidic residues" evidence="8">
    <location>
        <begin position="1"/>
        <end position="12"/>
    </location>
</feature>
<keyword evidence="4" id="KW-0805">Transcription regulation</keyword>
<gene>
    <name evidence="9" type="ORF">CBOVIS_LOCUS5069</name>
</gene>
<feature type="region of interest" description="Disordered" evidence="8">
    <location>
        <begin position="189"/>
        <end position="211"/>
    </location>
</feature>
<dbReference type="GO" id="GO:0000122">
    <property type="term" value="P:negative regulation of transcription by RNA polymerase II"/>
    <property type="evidence" value="ECO:0007669"/>
    <property type="project" value="InterPro"/>
</dbReference>
<feature type="region of interest" description="Disordered" evidence="8">
    <location>
        <begin position="1"/>
        <end position="101"/>
    </location>
</feature>
<evidence type="ECO:0000256" key="7">
    <source>
        <dbReference type="ARBA" id="ARBA00023242"/>
    </source>
</evidence>
<evidence type="ECO:0000313" key="9">
    <source>
        <dbReference type="EMBL" id="CAB3402454.1"/>
    </source>
</evidence>
<evidence type="ECO:0000256" key="2">
    <source>
        <dbReference type="ARBA" id="ARBA00008409"/>
    </source>
</evidence>
<keyword evidence="3" id="KW-0678">Repressor</keyword>
<accession>A0A8S1EMZ8</accession>
<dbReference type="PANTHER" id="PTHR13469:SF8">
    <property type="entry name" value="HEXIM P-TEFB COMPLEX SUBUNIT 1"/>
    <property type="match status" value="1"/>
</dbReference>
<evidence type="ECO:0000256" key="4">
    <source>
        <dbReference type="ARBA" id="ARBA00023015"/>
    </source>
</evidence>
<dbReference type="PANTHER" id="PTHR13469">
    <property type="entry name" value="HEXAMETHYLENE BISACETAMIDE INDUCIBLE 1"/>
    <property type="match status" value="1"/>
</dbReference>
<comment type="caution">
    <text evidence="9">The sequence shown here is derived from an EMBL/GenBank/DDBJ whole genome shotgun (WGS) entry which is preliminary data.</text>
</comment>
<feature type="compositionally biased region" description="Low complexity" evidence="8">
    <location>
        <begin position="191"/>
        <end position="205"/>
    </location>
</feature>